<dbReference type="PANTHER" id="PTHR23003:SF3">
    <property type="entry name" value="FI21236P1-RELATED"/>
    <property type="match status" value="1"/>
</dbReference>
<keyword evidence="1 2" id="KW-0694">RNA-binding</keyword>
<dbReference type="Proteomes" id="UP000660262">
    <property type="component" value="Unassembled WGS sequence"/>
</dbReference>
<protein>
    <recommendedName>
        <fullName evidence="4">RRM domain-containing protein</fullName>
    </recommendedName>
</protein>
<evidence type="ECO:0000256" key="3">
    <source>
        <dbReference type="SAM" id="MobiDB-lite"/>
    </source>
</evidence>
<evidence type="ECO:0000313" key="6">
    <source>
        <dbReference type="Proteomes" id="UP000660262"/>
    </source>
</evidence>
<feature type="domain" description="RRM" evidence="4">
    <location>
        <begin position="11"/>
        <end position="90"/>
    </location>
</feature>
<evidence type="ECO:0000256" key="1">
    <source>
        <dbReference type="ARBA" id="ARBA00022884"/>
    </source>
</evidence>
<dbReference type="InterPro" id="IPR035979">
    <property type="entry name" value="RBD_domain_sf"/>
</dbReference>
<dbReference type="SMART" id="SM00360">
    <property type="entry name" value="RRM"/>
    <property type="match status" value="2"/>
</dbReference>
<dbReference type="PANTHER" id="PTHR23003">
    <property type="entry name" value="RNA RECOGNITION MOTIF RRM DOMAIN CONTAINING PROTEIN"/>
    <property type="match status" value="1"/>
</dbReference>
<dbReference type="InterPro" id="IPR000504">
    <property type="entry name" value="RRM_dom"/>
</dbReference>
<dbReference type="Pfam" id="PF00076">
    <property type="entry name" value="RRM_1"/>
    <property type="match status" value="2"/>
</dbReference>
<gene>
    <name evidence="5" type="ORF">PPROV_000468900</name>
</gene>
<dbReference type="GO" id="GO:0003729">
    <property type="term" value="F:mRNA binding"/>
    <property type="evidence" value="ECO:0007669"/>
    <property type="project" value="TreeGrafter"/>
</dbReference>
<evidence type="ECO:0000259" key="4">
    <source>
        <dbReference type="PROSITE" id="PS50102"/>
    </source>
</evidence>
<evidence type="ECO:0000313" key="5">
    <source>
        <dbReference type="EMBL" id="GHP05942.1"/>
    </source>
</evidence>
<dbReference type="GO" id="GO:1990904">
    <property type="term" value="C:ribonucleoprotein complex"/>
    <property type="evidence" value="ECO:0007669"/>
    <property type="project" value="TreeGrafter"/>
</dbReference>
<keyword evidence="6" id="KW-1185">Reference proteome</keyword>
<reference evidence="5" key="1">
    <citation type="submission" date="2020-10" db="EMBL/GenBank/DDBJ databases">
        <title>Unveiling of a novel bifunctional photoreceptor, Dualchrome1, isolated from a cosmopolitan green alga.</title>
        <authorList>
            <person name="Suzuki S."/>
            <person name="Kawachi M."/>
        </authorList>
    </citation>
    <scope>NUCLEOTIDE SEQUENCE</scope>
    <source>
        <strain evidence="5">NIES 2893</strain>
    </source>
</reference>
<sequence>MGDEGMMRIGRRCFVGNLAWSTSWQDLKDVFKEAGTVVYANVVRDGNGQGRSKGWGIVEFETPEQALNAVGKFNGTELAGRNIIVREDREDRDLKDYNRQNGVESTKRPPKKERGGGGGGGGGGGEAGGGGGSDGNAAPRERKPRPEQPPAVPGEEQCSGLQVVVHNLPWSVTWQQLKDHFASCGSVDRADIQQDNRTGKSKGYGTIRFTETSAASSAISKFNETEFEGRTIKVAYDRYA</sequence>
<organism evidence="5 6">
    <name type="scientific">Pycnococcus provasolii</name>
    <dbReference type="NCBI Taxonomy" id="41880"/>
    <lineage>
        <taxon>Eukaryota</taxon>
        <taxon>Viridiplantae</taxon>
        <taxon>Chlorophyta</taxon>
        <taxon>Pseudoscourfieldiophyceae</taxon>
        <taxon>Pseudoscourfieldiales</taxon>
        <taxon>Pycnococcaceae</taxon>
        <taxon>Pycnococcus</taxon>
    </lineage>
</organism>
<dbReference type="FunFam" id="3.30.70.330:FF:000034">
    <property type="entry name" value="heterogeneous nuclear ribonucleoprotein M isoform X1"/>
    <property type="match status" value="1"/>
</dbReference>
<dbReference type="OrthoDB" id="439808at2759"/>
<evidence type="ECO:0000256" key="2">
    <source>
        <dbReference type="PROSITE-ProRule" id="PRU00176"/>
    </source>
</evidence>
<dbReference type="CDD" id="cd00590">
    <property type="entry name" value="RRM_SF"/>
    <property type="match status" value="1"/>
</dbReference>
<feature type="region of interest" description="Disordered" evidence="3">
    <location>
        <begin position="94"/>
        <end position="156"/>
    </location>
</feature>
<dbReference type="GO" id="GO:0005737">
    <property type="term" value="C:cytoplasm"/>
    <property type="evidence" value="ECO:0007669"/>
    <property type="project" value="TreeGrafter"/>
</dbReference>
<dbReference type="GO" id="GO:0005634">
    <property type="term" value="C:nucleus"/>
    <property type="evidence" value="ECO:0007669"/>
    <property type="project" value="TreeGrafter"/>
</dbReference>
<dbReference type="Gene3D" id="3.30.70.330">
    <property type="match status" value="2"/>
</dbReference>
<comment type="caution">
    <text evidence="5">The sequence shown here is derived from an EMBL/GenBank/DDBJ whole genome shotgun (WGS) entry which is preliminary data.</text>
</comment>
<accession>A0A830HGQ2</accession>
<proteinExistence type="predicted"/>
<dbReference type="SUPFAM" id="SSF54928">
    <property type="entry name" value="RNA-binding domain, RBD"/>
    <property type="match status" value="2"/>
</dbReference>
<dbReference type="InterPro" id="IPR012677">
    <property type="entry name" value="Nucleotide-bd_a/b_plait_sf"/>
</dbReference>
<dbReference type="EMBL" id="BNJQ01000011">
    <property type="protein sequence ID" value="GHP05942.1"/>
    <property type="molecule type" value="Genomic_DNA"/>
</dbReference>
<name>A0A830HGQ2_9CHLO</name>
<dbReference type="AlphaFoldDB" id="A0A830HGQ2"/>
<dbReference type="PROSITE" id="PS50102">
    <property type="entry name" value="RRM"/>
    <property type="match status" value="2"/>
</dbReference>
<dbReference type="InterPro" id="IPR050374">
    <property type="entry name" value="RRT5_SRSF_SR"/>
</dbReference>
<feature type="compositionally biased region" description="Gly residues" evidence="3">
    <location>
        <begin position="116"/>
        <end position="134"/>
    </location>
</feature>
<feature type="domain" description="RRM" evidence="4">
    <location>
        <begin position="161"/>
        <end position="239"/>
    </location>
</feature>